<organism evidence="3 4">
    <name type="scientific">Xenorhabdus bovienii (strain SS-2004)</name>
    <name type="common">Xenorhabdus nematophila subsp. bovienii</name>
    <dbReference type="NCBI Taxonomy" id="406818"/>
    <lineage>
        <taxon>Bacteria</taxon>
        <taxon>Pseudomonadati</taxon>
        <taxon>Pseudomonadota</taxon>
        <taxon>Gammaproteobacteria</taxon>
        <taxon>Enterobacterales</taxon>
        <taxon>Morganellaceae</taxon>
        <taxon>Xenorhabdus</taxon>
    </lineage>
</organism>
<proteinExistence type="predicted"/>
<dbReference type="PROSITE" id="PS50206">
    <property type="entry name" value="RHODANESE_3"/>
    <property type="match status" value="1"/>
</dbReference>
<dbReference type="InterPro" id="IPR036388">
    <property type="entry name" value="WH-like_DNA-bd_sf"/>
</dbReference>
<dbReference type="CDD" id="cd00090">
    <property type="entry name" value="HTH_ARSR"/>
    <property type="match status" value="1"/>
</dbReference>
<dbReference type="InterPro" id="IPR001307">
    <property type="entry name" value="Thiosulphate_STrfase_CS"/>
</dbReference>
<dbReference type="NCBIfam" id="NF033788">
    <property type="entry name" value="HTH_metalloreg"/>
    <property type="match status" value="1"/>
</dbReference>
<dbReference type="InterPro" id="IPR036873">
    <property type="entry name" value="Rhodanese-like_dom_sf"/>
</dbReference>
<accession>D3V5S4</accession>
<sequence length="227" mass="25316">MKTINRTSHALSEMADFAKTLGHSHRLTLIEAIFRHESSVEHLAEISGLSITNTSQHLQQLRRAGFVQTRREGKHVLYRIGDGPVANILAALRDYLAYQQTEIQRVVSDSIHHPEHLEGVSIEELLRRQEEGVLLLDVRSEEDYAAGHIPGAINIPTDALVHHLGELPRNQDILAYCGGRYCVLSTQAVSLLRSKGFKALRLGDGFPGWQAAGLRVEVSPIRLKKLQ</sequence>
<feature type="domain" description="HTH arsR-type" evidence="2">
    <location>
        <begin position="6"/>
        <end position="100"/>
    </location>
</feature>
<dbReference type="PRINTS" id="PR00778">
    <property type="entry name" value="HTHARSR"/>
</dbReference>
<dbReference type="Proteomes" id="UP000002045">
    <property type="component" value="Chromosome"/>
</dbReference>
<dbReference type="SMART" id="SM00450">
    <property type="entry name" value="RHOD"/>
    <property type="match status" value="1"/>
</dbReference>
<dbReference type="SUPFAM" id="SSF52821">
    <property type="entry name" value="Rhodanese/Cell cycle control phosphatase"/>
    <property type="match status" value="1"/>
</dbReference>
<protein>
    <submittedName>
        <fullName evidence="3">Transcriptional regulator, ArsR family/rhodanese-like domain protein</fullName>
    </submittedName>
</protein>
<dbReference type="GO" id="GO:0003700">
    <property type="term" value="F:DNA-binding transcription factor activity"/>
    <property type="evidence" value="ECO:0007669"/>
    <property type="project" value="InterPro"/>
</dbReference>
<dbReference type="InterPro" id="IPR036390">
    <property type="entry name" value="WH_DNA-bd_sf"/>
</dbReference>
<dbReference type="Gene3D" id="3.40.250.10">
    <property type="entry name" value="Rhodanese-like domain"/>
    <property type="match status" value="1"/>
</dbReference>
<feature type="domain" description="Rhodanese" evidence="1">
    <location>
        <begin position="129"/>
        <end position="218"/>
    </location>
</feature>
<dbReference type="STRING" id="406818.XBJ1_3885"/>
<dbReference type="PROSITE" id="PS00380">
    <property type="entry name" value="RHODANESE_1"/>
    <property type="match status" value="1"/>
</dbReference>
<evidence type="ECO:0000313" key="3">
    <source>
        <dbReference type="EMBL" id="CBJ83003.1"/>
    </source>
</evidence>
<dbReference type="AlphaFoldDB" id="D3V5S4"/>
<dbReference type="CDD" id="cd00158">
    <property type="entry name" value="RHOD"/>
    <property type="match status" value="1"/>
</dbReference>
<dbReference type="GO" id="GO:0004792">
    <property type="term" value="F:thiosulfate-cyanide sulfurtransferase activity"/>
    <property type="evidence" value="ECO:0007669"/>
    <property type="project" value="InterPro"/>
</dbReference>
<dbReference type="InterPro" id="IPR001845">
    <property type="entry name" value="HTH_ArsR_DNA-bd_dom"/>
</dbReference>
<dbReference type="eggNOG" id="COG0640">
    <property type="taxonomic scope" value="Bacteria"/>
</dbReference>
<dbReference type="EMBL" id="FN667741">
    <property type="protein sequence ID" value="CBJ83003.1"/>
    <property type="molecule type" value="Genomic_DNA"/>
</dbReference>
<dbReference type="HOGENOM" id="CLU_108527_0_0_6"/>
<gene>
    <name evidence="3" type="ordered locus">XBJ1_3885</name>
</gene>
<dbReference type="eggNOG" id="COG0607">
    <property type="taxonomic scope" value="Bacteria"/>
</dbReference>
<evidence type="ECO:0000313" key="4">
    <source>
        <dbReference type="Proteomes" id="UP000002045"/>
    </source>
</evidence>
<dbReference type="SUPFAM" id="SSF46785">
    <property type="entry name" value="Winged helix' DNA-binding domain"/>
    <property type="match status" value="1"/>
</dbReference>
<reference evidence="3" key="1">
    <citation type="journal article" date="2011" name="PLoS ONE">
        <title>The entomopathogenic bacterial endosymbionts xenorhabdus and photorhabdus: convergent lifestyles from divergent genomes.</title>
        <authorList>
            <person name="Chaston J.M."/>
            <person name="Suen G."/>
            <person name="Tucker S.L."/>
            <person name="Andersen A.W."/>
            <person name="Bhasin A."/>
            <person name="Bode E."/>
            <person name="Bode H.B."/>
            <person name="Brachmann A.O."/>
            <person name="Cowles C.E."/>
            <person name="Cowles K.N."/>
            <person name="Darby C."/>
            <person name="de Leon L."/>
            <person name="Drace K."/>
            <person name="Du Z."/>
            <person name="Givaudan A."/>
            <person name="Herbert Tran E.E."/>
            <person name="Jewell K.A."/>
            <person name="Knack J.J."/>
            <person name="Krasomil-Osterfeld K.C."/>
            <person name="Kukor R."/>
            <person name="Lanois A."/>
            <person name="Latreille P."/>
            <person name="Leimgruber N.K."/>
            <person name="Lipke C.M."/>
            <person name="Liu R."/>
            <person name="Lu X."/>
            <person name="Martens E.C."/>
            <person name="Marri P.R."/>
            <person name="Medigue C."/>
            <person name="Menard M.L."/>
            <person name="Miller N.M."/>
            <person name="Morales-Soto N."/>
            <person name="Norton S."/>
            <person name="Ogier J.C."/>
            <person name="Orchard S.S."/>
            <person name="Park D."/>
            <person name="Park Y."/>
            <person name="Qurollo B.A."/>
            <person name="Sugar D.R."/>
            <person name="Richards G.R."/>
            <person name="Rouy Z."/>
            <person name="Slominski B."/>
            <person name="Slominski K."/>
            <person name="Snyder H."/>
            <person name="Tjaden B.C."/>
            <person name="van der Hoeven R."/>
            <person name="Welch R.D."/>
            <person name="Wheeler C."/>
            <person name="Xiang B."/>
            <person name="Barbazuk B."/>
            <person name="Gaudriault S."/>
            <person name="Goodner B."/>
            <person name="Slater S.C."/>
            <person name="Forst S."/>
            <person name="Goldman B.S."/>
            <person name="Goodrich-Blair H."/>
        </authorList>
    </citation>
    <scope>NUCLEOTIDE SEQUENCE [LARGE SCALE GENOMIC DNA]</scope>
    <source>
        <strain evidence="3">SS-2004</strain>
    </source>
</reference>
<dbReference type="InterPro" id="IPR050229">
    <property type="entry name" value="GlpE_sulfurtransferase"/>
</dbReference>
<dbReference type="SMART" id="SM00418">
    <property type="entry name" value="HTH_ARSR"/>
    <property type="match status" value="1"/>
</dbReference>
<evidence type="ECO:0000259" key="2">
    <source>
        <dbReference type="PROSITE" id="PS50987"/>
    </source>
</evidence>
<dbReference type="InterPro" id="IPR001763">
    <property type="entry name" value="Rhodanese-like_dom"/>
</dbReference>
<dbReference type="Pfam" id="PF00581">
    <property type="entry name" value="Rhodanese"/>
    <property type="match status" value="1"/>
</dbReference>
<dbReference type="InterPro" id="IPR011991">
    <property type="entry name" value="ArsR-like_HTH"/>
</dbReference>
<dbReference type="PANTHER" id="PTHR43031:SF1">
    <property type="entry name" value="PYRIDINE NUCLEOTIDE-DISULPHIDE OXIDOREDUCTASE"/>
    <property type="match status" value="1"/>
</dbReference>
<dbReference type="Gene3D" id="1.10.10.10">
    <property type="entry name" value="Winged helix-like DNA-binding domain superfamily/Winged helix DNA-binding domain"/>
    <property type="match status" value="1"/>
</dbReference>
<dbReference type="PANTHER" id="PTHR43031">
    <property type="entry name" value="FAD-DEPENDENT OXIDOREDUCTASE"/>
    <property type="match status" value="1"/>
</dbReference>
<dbReference type="KEGG" id="xbo:XBJ1_3885"/>
<dbReference type="Pfam" id="PF01022">
    <property type="entry name" value="HTH_5"/>
    <property type="match status" value="1"/>
</dbReference>
<name>D3V5S4_XENBS</name>
<dbReference type="PROSITE" id="PS50987">
    <property type="entry name" value="HTH_ARSR_2"/>
    <property type="match status" value="1"/>
</dbReference>
<dbReference type="PATRIC" id="fig|406818.4.peg.3512"/>
<evidence type="ECO:0000259" key="1">
    <source>
        <dbReference type="PROSITE" id="PS50206"/>
    </source>
</evidence>